<dbReference type="GO" id="GO:0006782">
    <property type="term" value="P:protoporphyrinogen IX biosynthetic process"/>
    <property type="evidence" value="ECO:0007669"/>
    <property type="project" value="UniProtKB-UniRule"/>
</dbReference>
<evidence type="ECO:0000256" key="3">
    <source>
        <dbReference type="ARBA" id="ARBA00004819"/>
    </source>
</evidence>
<dbReference type="Proteomes" id="UP000199474">
    <property type="component" value="Unassembled WGS sequence"/>
</dbReference>
<keyword evidence="6 9" id="KW-0663">Pyridoxal phosphate</keyword>
<keyword evidence="11" id="KW-1185">Reference proteome</keyword>
<dbReference type="PROSITE" id="PS00600">
    <property type="entry name" value="AA_TRANSFER_CLASS_3"/>
    <property type="match status" value="1"/>
</dbReference>
<gene>
    <name evidence="9" type="primary">hemL</name>
    <name evidence="10" type="ORF">SAMN05216238_102294</name>
</gene>
<sequence length="429" mass="46297">MRNFEKSKEAYEKAVDLIPGGVNSPVRAFNSVDVPPIFMESGKGSKITDIDGNDYIDYVLSWGPLILGHADERVVLALKETAEKGTSFGASTIQENKLAELIIDRVPSIEMVRMVNSGTEATMSALRVARGYTGRNKILKFEGNYHGHGDSLLIKAGSGVATLGLPDSPGVPESIAENTITVPYNDIESVRYVFSEYGDDIAAVIAEPVSGNMGVVPPTQNFLHDLRTITEDNGALLIFDEVMTGFRVGYNCAQGHFGVTPDITCLGKVIGGGLPVGAYGGKREIIESVAPTGSIYQAGTLSGNPLAMTAGFETLNALSEASYEAINEKVDKLVEGYKQASIDFDIPLQINRAGSMVGFFFTHEPVINFETAQNANVDYFSQYYGAMIEEGIFLPPSQFEGVFLSTAHTDEDIDQTIEAVRKAFSKIKN</sequence>
<dbReference type="GO" id="GO:0030170">
    <property type="term" value="F:pyridoxal phosphate binding"/>
    <property type="evidence" value="ECO:0007669"/>
    <property type="project" value="InterPro"/>
</dbReference>
<evidence type="ECO:0000313" key="11">
    <source>
        <dbReference type="Proteomes" id="UP000199474"/>
    </source>
</evidence>
<dbReference type="InterPro" id="IPR015422">
    <property type="entry name" value="PyrdxlP-dep_Trfase_small"/>
</dbReference>
<dbReference type="HAMAP" id="MF_00375">
    <property type="entry name" value="HemL_aminotrans_3"/>
    <property type="match status" value="1"/>
</dbReference>
<dbReference type="GO" id="GO:0005737">
    <property type="term" value="C:cytoplasm"/>
    <property type="evidence" value="ECO:0007669"/>
    <property type="project" value="UniProtKB-SubCell"/>
</dbReference>
<keyword evidence="8 9" id="KW-0627">Porphyrin biosynthesis</keyword>
<evidence type="ECO:0000256" key="9">
    <source>
        <dbReference type="HAMAP-Rule" id="MF_00375"/>
    </source>
</evidence>
<dbReference type="Pfam" id="PF00202">
    <property type="entry name" value="Aminotran_3"/>
    <property type="match status" value="1"/>
</dbReference>
<protein>
    <recommendedName>
        <fullName evidence="9">Glutamate-1-semialdehyde 2,1-aminomutase</fullName>
        <shortName evidence="9">GSA</shortName>
        <ecNumber evidence="9">5.4.3.8</ecNumber>
    </recommendedName>
    <alternativeName>
        <fullName evidence="9">Glutamate-1-semialdehyde aminotransferase</fullName>
        <shortName evidence="9">GSA-AT</shortName>
    </alternativeName>
</protein>
<dbReference type="NCBIfam" id="TIGR00713">
    <property type="entry name" value="hemL"/>
    <property type="match status" value="1"/>
</dbReference>
<name>A0A1I1TIS6_9BACI</name>
<dbReference type="AlphaFoldDB" id="A0A1I1TIS6"/>
<dbReference type="InterPro" id="IPR015421">
    <property type="entry name" value="PyrdxlP-dep_Trfase_major"/>
</dbReference>
<evidence type="ECO:0000256" key="2">
    <source>
        <dbReference type="ARBA" id="ARBA00001933"/>
    </source>
</evidence>
<comment type="cofactor">
    <cofactor evidence="2 9">
        <name>pyridoxal 5'-phosphate</name>
        <dbReference type="ChEBI" id="CHEBI:597326"/>
    </cofactor>
</comment>
<evidence type="ECO:0000256" key="7">
    <source>
        <dbReference type="ARBA" id="ARBA00023235"/>
    </source>
</evidence>
<dbReference type="OrthoDB" id="9807885at2"/>
<evidence type="ECO:0000256" key="8">
    <source>
        <dbReference type="ARBA" id="ARBA00023244"/>
    </source>
</evidence>
<reference evidence="11" key="1">
    <citation type="submission" date="2016-10" db="EMBL/GenBank/DDBJ databases">
        <authorList>
            <person name="Varghese N."/>
            <person name="Submissions S."/>
        </authorList>
    </citation>
    <scope>NUCLEOTIDE SEQUENCE [LARGE SCALE GENOMIC DNA]</scope>
    <source>
        <strain evidence="11">DSM 22530</strain>
    </source>
</reference>
<comment type="catalytic activity">
    <reaction evidence="1 9">
        <text>(S)-4-amino-5-oxopentanoate = 5-aminolevulinate</text>
        <dbReference type="Rhea" id="RHEA:14265"/>
        <dbReference type="ChEBI" id="CHEBI:57501"/>
        <dbReference type="ChEBI" id="CHEBI:356416"/>
        <dbReference type="EC" id="5.4.3.8"/>
    </reaction>
</comment>
<dbReference type="InterPro" id="IPR004639">
    <property type="entry name" value="4pyrrol_synth_GluAld_NH2Trfase"/>
</dbReference>
<dbReference type="STRING" id="640948.SAMN05216238_102294"/>
<dbReference type="EMBL" id="FOMR01000002">
    <property type="protein sequence ID" value="SFD58427.1"/>
    <property type="molecule type" value="Genomic_DNA"/>
</dbReference>
<dbReference type="GO" id="GO:0008483">
    <property type="term" value="F:transaminase activity"/>
    <property type="evidence" value="ECO:0007669"/>
    <property type="project" value="InterPro"/>
</dbReference>
<dbReference type="RefSeq" id="WP_090081553.1">
    <property type="nucleotide sequence ID" value="NZ_FOMR01000002.1"/>
</dbReference>
<evidence type="ECO:0000313" key="10">
    <source>
        <dbReference type="EMBL" id="SFD58427.1"/>
    </source>
</evidence>
<comment type="pathway">
    <text evidence="3">Porphyrin-containing compound metabolism; protoporphyrin-IX biosynthesis; 5-aminolevulinate from L-glutamyl-tRNA(Glu): step 2/2.</text>
</comment>
<keyword evidence="5 9" id="KW-0963">Cytoplasm</keyword>
<evidence type="ECO:0000256" key="5">
    <source>
        <dbReference type="ARBA" id="ARBA00022490"/>
    </source>
</evidence>
<dbReference type="FunFam" id="3.40.640.10:FF:000021">
    <property type="entry name" value="Glutamate-1-semialdehyde 2,1-aminomutase"/>
    <property type="match status" value="1"/>
</dbReference>
<evidence type="ECO:0000256" key="1">
    <source>
        <dbReference type="ARBA" id="ARBA00001579"/>
    </source>
</evidence>
<accession>A0A1I1TIS6</accession>
<organism evidence="10 11">
    <name type="scientific">Lentibacillus persicus</name>
    <dbReference type="NCBI Taxonomy" id="640948"/>
    <lineage>
        <taxon>Bacteria</taxon>
        <taxon>Bacillati</taxon>
        <taxon>Bacillota</taxon>
        <taxon>Bacilli</taxon>
        <taxon>Bacillales</taxon>
        <taxon>Bacillaceae</taxon>
        <taxon>Lentibacillus</taxon>
    </lineage>
</organism>
<comment type="similarity">
    <text evidence="4 9">Belongs to the class-III pyridoxal-phosphate-dependent aminotransferase family. HemL subfamily.</text>
</comment>
<comment type="subunit">
    <text evidence="9">Homodimer.</text>
</comment>
<dbReference type="InterPro" id="IPR015424">
    <property type="entry name" value="PyrdxlP-dep_Trfase"/>
</dbReference>
<evidence type="ECO:0000256" key="6">
    <source>
        <dbReference type="ARBA" id="ARBA00022898"/>
    </source>
</evidence>
<dbReference type="UniPathway" id="UPA00251">
    <property type="reaction ID" value="UER00317"/>
</dbReference>
<dbReference type="InterPro" id="IPR049704">
    <property type="entry name" value="Aminotrans_3_PPA_site"/>
</dbReference>
<proteinExistence type="inferred from homology"/>
<dbReference type="NCBIfam" id="NF000818">
    <property type="entry name" value="PRK00062.1"/>
    <property type="match status" value="1"/>
</dbReference>
<dbReference type="PANTHER" id="PTHR43713">
    <property type="entry name" value="GLUTAMATE-1-SEMIALDEHYDE 2,1-AMINOMUTASE"/>
    <property type="match status" value="1"/>
</dbReference>
<dbReference type="GO" id="GO:0042286">
    <property type="term" value="F:glutamate-1-semialdehyde 2,1-aminomutase activity"/>
    <property type="evidence" value="ECO:0007669"/>
    <property type="project" value="UniProtKB-UniRule"/>
</dbReference>
<evidence type="ECO:0000256" key="4">
    <source>
        <dbReference type="ARBA" id="ARBA00008981"/>
    </source>
</evidence>
<dbReference type="SUPFAM" id="SSF53383">
    <property type="entry name" value="PLP-dependent transferases"/>
    <property type="match status" value="1"/>
</dbReference>
<dbReference type="InterPro" id="IPR005814">
    <property type="entry name" value="Aminotrans_3"/>
</dbReference>
<keyword evidence="7 9" id="KW-0413">Isomerase</keyword>
<dbReference type="Gene3D" id="3.40.640.10">
    <property type="entry name" value="Type I PLP-dependent aspartate aminotransferase-like (Major domain)"/>
    <property type="match status" value="1"/>
</dbReference>
<dbReference type="EC" id="5.4.3.8" evidence="9"/>
<feature type="modified residue" description="N6-(pyridoxal phosphate)lysine" evidence="9">
    <location>
        <position position="268"/>
    </location>
</feature>
<dbReference type="Gene3D" id="3.90.1150.10">
    <property type="entry name" value="Aspartate Aminotransferase, domain 1"/>
    <property type="match status" value="1"/>
</dbReference>
<dbReference type="CDD" id="cd00610">
    <property type="entry name" value="OAT_like"/>
    <property type="match status" value="1"/>
</dbReference>
<dbReference type="PANTHER" id="PTHR43713:SF3">
    <property type="entry name" value="GLUTAMATE-1-SEMIALDEHYDE 2,1-AMINOMUTASE 1, CHLOROPLASTIC-RELATED"/>
    <property type="match status" value="1"/>
</dbReference>
<comment type="subcellular location">
    <subcellularLocation>
        <location evidence="9">Cytoplasm</location>
    </subcellularLocation>
</comment>